<feature type="binding site" evidence="8">
    <location>
        <position position="162"/>
    </location>
    <ligand>
        <name>substrate</name>
    </ligand>
</feature>
<dbReference type="InterPro" id="IPR029017">
    <property type="entry name" value="Enolase-like_N"/>
</dbReference>
<feature type="active site" description="Proton donor" evidence="6 7">
    <location>
        <position position="204"/>
    </location>
</feature>
<dbReference type="GO" id="GO:0000287">
    <property type="term" value="F:magnesium ion binding"/>
    <property type="evidence" value="ECO:0007669"/>
    <property type="project" value="UniProtKB-UniRule"/>
</dbReference>
<dbReference type="PANTHER" id="PTHR11902:SF1">
    <property type="entry name" value="ENOLASE"/>
    <property type="match status" value="1"/>
</dbReference>
<dbReference type="InterPro" id="IPR020811">
    <property type="entry name" value="Enolase_N"/>
</dbReference>
<feature type="binding site" evidence="6">
    <location>
        <position position="362"/>
    </location>
    <ligand>
        <name>(2R)-2-phosphoglycerate</name>
        <dbReference type="ChEBI" id="CHEBI:58289"/>
    </ligand>
</feature>
<dbReference type="InterPro" id="IPR000941">
    <property type="entry name" value="Enolase"/>
</dbReference>
<feature type="binding site" evidence="6">
    <location>
        <position position="332"/>
    </location>
    <ligand>
        <name>(2R)-2-phosphoglycerate</name>
        <dbReference type="ChEBI" id="CHEBI:58289"/>
    </ligand>
</feature>
<dbReference type="SFLD" id="SFLDG00178">
    <property type="entry name" value="enolase"/>
    <property type="match status" value="1"/>
</dbReference>
<evidence type="ECO:0000256" key="3">
    <source>
        <dbReference type="ARBA" id="ARBA00022842"/>
    </source>
</evidence>
<feature type="domain" description="Enolase N-terminal" evidence="11">
    <location>
        <begin position="4"/>
        <end position="132"/>
    </location>
</feature>
<comment type="caution">
    <text evidence="12">The sequence shown here is derived from an EMBL/GenBank/DDBJ whole genome shotgun (WGS) entry which is preliminary data.</text>
</comment>
<dbReference type="Pfam" id="PF03952">
    <property type="entry name" value="Enolase_N"/>
    <property type="match status" value="1"/>
</dbReference>
<keyword evidence="6 9" id="KW-0479">Metal-binding</keyword>
<dbReference type="Pfam" id="PF00113">
    <property type="entry name" value="Enolase_C"/>
    <property type="match status" value="1"/>
</dbReference>
<dbReference type="UniPathway" id="UPA00109">
    <property type="reaction ID" value="UER00187"/>
</dbReference>
<comment type="cofactor">
    <cofactor evidence="6">
        <name>Mg(2+)</name>
        <dbReference type="ChEBI" id="CHEBI:18420"/>
    </cofactor>
    <text evidence="6">Binds a second Mg(2+) ion via substrate during catalysis.</text>
</comment>
<evidence type="ECO:0000313" key="13">
    <source>
        <dbReference type="Proteomes" id="UP000320766"/>
    </source>
</evidence>
<keyword evidence="12" id="KW-0670">Pyruvate</keyword>
<dbReference type="SMART" id="SM01192">
    <property type="entry name" value="Enolase_C"/>
    <property type="match status" value="1"/>
</dbReference>
<feature type="active site" description="Proton acceptor" evidence="6 7">
    <location>
        <position position="332"/>
    </location>
</feature>
<dbReference type="Gene3D" id="3.20.20.120">
    <property type="entry name" value="Enolase-like C-terminal domain"/>
    <property type="match status" value="1"/>
</dbReference>
<evidence type="ECO:0000256" key="4">
    <source>
        <dbReference type="ARBA" id="ARBA00023152"/>
    </source>
</evidence>
<sequence>MIEIEDIRAREILDSRGDPTIEVDVITKKGFGRASIPSGASTGSNEALELRDGEDRYGGKGVKKAVENVNELIRPKLIGYDVREQRKIDEEMLELDGTEKKINLGANAILAVSLGVAKAAANSLSMPLYRYLGGSNARILPVPMMNVINGGMHAGNNLAIQEHMIVPAAKRFSDAIQIASEVYHSLKKVLTDKYGKSAINIGDEGGFAPPMDNTREAFESLEKAVEEAGYSKKVFFAIDSAASEFYNDKEGYYEIDGRRLEEMELLDYYRELTEEYPIVALEDPFREEDFESFAEITDRLNIQIIGDDIFVTNVERLKRGINMGAANALLLKINQIGTISESLDASELALRSGYGVIVSHRSGETEDTSIADIAVAIGCGQIKTGAPARGERTAKYNRLIRIEEELGKTAIMGAKFG</sequence>
<dbReference type="NCBIfam" id="TIGR01060">
    <property type="entry name" value="eno"/>
    <property type="match status" value="1"/>
</dbReference>
<dbReference type="GO" id="GO:0009986">
    <property type="term" value="C:cell surface"/>
    <property type="evidence" value="ECO:0007669"/>
    <property type="project" value="UniProtKB-SubCell"/>
</dbReference>
<dbReference type="PIRSF" id="PIRSF001400">
    <property type="entry name" value="Enolase"/>
    <property type="match status" value="1"/>
</dbReference>
<feature type="binding site" evidence="6">
    <location>
        <position position="361"/>
    </location>
    <ligand>
        <name>(2R)-2-phosphoglycerate</name>
        <dbReference type="ChEBI" id="CHEBI:58289"/>
    </ligand>
</feature>
<dbReference type="EC" id="4.2.1.11" evidence="6"/>
<evidence type="ECO:0000256" key="5">
    <source>
        <dbReference type="ARBA" id="ARBA00023239"/>
    </source>
</evidence>
<protein>
    <recommendedName>
        <fullName evidence="6">Enolase</fullName>
        <ecNumber evidence="6">4.2.1.11</ecNumber>
    </recommendedName>
    <alternativeName>
        <fullName evidence="6">2-phospho-D-glycerate hydro-lyase</fullName>
    </alternativeName>
    <alternativeName>
        <fullName evidence="6">2-phosphoglycerate dehydratase</fullName>
    </alternativeName>
</protein>
<comment type="cofactor">
    <cofactor evidence="9">
        <name>Mg(2+)</name>
        <dbReference type="ChEBI" id="CHEBI:18420"/>
    </cofactor>
    <text evidence="9">Mg(2+) is required for catalysis and for stabilizing the dimer.</text>
</comment>
<dbReference type="InterPro" id="IPR036849">
    <property type="entry name" value="Enolase-like_C_sf"/>
</dbReference>
<comment type="subcellular location">
    <subcellularLocation>
        <location evidence="6">Cytoplasm</location>
    </subcellularLocation>
    <subcellularLocation>
        <location evidence="6">Secreted</location>
    </subcellularLocation>
    <subcellularLocation>
        <location evidence="6">Cell surface</location>
    </subcellularLocation>
    <text evidence="6">Fractions of enolase are present in both the cytoplasm and on the cell surface.</text>
</comment>
<dbReference type="SMART" id="SM01193">
    <property type="entry name" value="Enolase_N"/>
    <property type="match status" value="1"/>
</dbReference>
<feature type="binding site" evidence="8">
    <location>
        <begin position="359"/>
        <end position="362"/>
    </location>
    <ligand>
        <name>substrate</name>
    </ligand>
</feature>
<dbReference type="GO" id="GO:0000015">
    <property type="term" value="C:phosphopyruvate hydratase complex"/>
    <property type="evidence" value="ECO:0007669"/>
    <property type="project" value="InterPro"/>
</dbReference>
<dbReference type="EMBL" id="RXIL01000030">
    <property type="protein sequence ID" value="RZN72259.1"/>
    <property type="molecule type" value="Genomic_DNA"/>
</dbReference>
<reference evidence="12 13" key="1">
    <citation type="journal article" date="2019" name="Nat. Microbiol.">
        <title>Wide diversity of methane and short-chain alkane metabolisms in uncultured archaea.</title>
        <authorList>
            <person name="Borrel G."/>
            <person name="Adam P.S."/>
            <person name="McKay L.J."/>
            <person name="Chen L.X."/>
            <person name="Sierra-Garcia I.N."/>
            <person name="Sieber C.M."/>
            <person name="Letourneur Q."/>
            <person name="Ghozlane A."/>
            <person name="Andersen G.L."/>
            <person name="Li W.J."/>
            <person name="Hallam S.J."/>
            <person name="Muyzer G."/>
            <person name="de Oliveira V.M."/>
            <person name="Inskeep W.P."/>
            <person name="Banfield J.F."/>
            <person name="Gribaldo S."/>
        </authorList>
    </citation>
    <scope>NUCLEOTIDE SEQUENCE [LARGE SCALE GENOMIC DNA]</scope>
    <source>
        <strain evidence="12">NM1b</strain>
    </source>
</reference>
<dbReference type="FunFam" id="3.30.390.10:FF:000001">
    <property type="entry name" value="Enolase"/>
    <property type="match status" value="1"/>
</dbReference>
<evidence type="ECO:0000256" key="8">
    <source>
        <dbReference type="PIRSR" id="PIRSR001400-2"/>
    </source>
</evidence>
<dbReference type="GO" id="GO:0005576">
    <property type="term" value="C:extracellular region"/>
    <property type="evidence" value="ECO:0007669"/>
    <property type="project" value="UniProtKB-SubCell"/>
</dbReference>
<feature type="binding site" evidence="6">
    <location>
        <position position="161"/>
    </location>
    <ligand>
        <name>(2R)-2-phosphoglycerate</name>
        <dbReference type="ChEBI" id="CHEBI:58289"/>
    </ligand>
</feature>
<evidence type="ECO:0000259" key="11">
    <source>
        <dbReference type="SMART" id="SM01193"/>
    </source>
</evidence>
<comment type="catalytic activity">
    <reaction evidence="6">
        <text>(2R)-2-phosphoglycerate = phosphoenolpyruvate + H2O</text>
        <dbReference type="Rhea" id="RHEA:10164"/>
        <dbReference type="ChEBI" id="CHEBI:15377"/>
        <dbReference type="ChEBI" id="CHEBI:58289"/>
        <dbReference type="ChEBI" id="CHEBI:58702"/>
        <dbReference type="EC" id="4.2.1.11"/>
    </reaction>
</comment>
<feature type="binding site" evidence="8">
    <location>
        <position position="282"/>
    </location>
    <ligand>
        <name>substrate</name>
    </ligand>
</feature>
<dbReference type="Gene3D" id="3.30.390.10">
    <property type="entry name" value="Enolase-like, N-terminal domain"/>
    <property type="match status" value="1"/>
</dbReference>
<feature type="binding site" evidence="8">
    <location>
        <position position="383"/>
    </location>
    <ligand>
        <name>substrate</name>
    </ligand>
</feature>
<evidence type="ECO:0000256" key="7">
    <source>
        <dbReference type="PIRSR" id="PIRSR001400-1"/>
    </source>
</evidence>
<evidence type="ECO:0000259" key="10">
    <source>
        <dbReference type="SMART" id="SM01192"/>
    </source>
</evidence>
<dbReference type="SUPFAM" id="SSF54826">
    <property type="entry name" value="Enolase N-terminal domain-like"/>
    <property type="match status" value="1"/>
</dbReference>
<dbReference type="InterPro" id="IPR020809">
    <property type="entry name" value="Enolase_CS"/>
</dbReference>
<keyword evidence="3 6" id="KW-0460">Magnesium</keyword>
<feature type="binding site" evidence="6 9">
    <location>
        <position position="282"/>
    </location>
    <ligand>
        <name>Mg(2+)</name>
        <dbReference type="ChEBI" id="CHEBI:18420"/>
    </ligand>
</feature>
<name>A0A520KYH9_9EURY</name>
<comment type="function">
    <text evidence="6">Catalyzes the reversible conversion of 2-phosphoglycerate (2-PG) into phosphoenolpyruvate (PEP). It is essential for the degradation of carbohydrates via glycolysis.</text>
</comment>
<evidence type="ECO:0000256" key="9">
    <source>
        <dbReference type="PIRSR" id="PIRSR001400-3"/>
    </source>
</evidence>
<dbReference type="SFLD" id="SFLDF00002">
    <property type="entry name" value="enolase"/>
    <property type="match status" value="1"/>
</dbReference>
<keyword evidence="6" id="KW-0963">Cytoplasm</keyword>
<accession>A0A520KYH9</accession>
<evidence type="ECO:0000256" key="6">
    <source>
        <dbReference type="HAMAP-Rule" id="MF_00318"/>
    </source>
</evidence>
<dbReference type="CDD" id="cd03313">
    <property type="entry name" value="enolase"/>
    <property type="match status" value="1"/>
</dbReference>
<comment type="similarity">
    <text evidence="2 6">Belongs to the enolase family.</text>
</comment>
<gene>
    <name evidence="6" type="primary">eno</name>
    <name evidence="12" type="ORF">EF807_01640</name>
</gene>
<feature type="binding site" evidence="8">
    <location>
        <position position="153"/>
    </location>
    <ligand>
        <name>substrate</name>
    </ligand>
</feature>
<keyword evidence="6" id="KW-0964">Secreted</keyword>
<comment type="pathway">
    <text evidence="1 6">Carbohydrate degradation; glycolysis; pyruvate from D-glyceraldehyde 3-phosphate: step 4/5.</text>
</comment>
<keyword evidence="5 6" id="KW-0456">Lyase</keyword>
<proteinExistence type="inferred from homology"/>
<dbReference type="Proteomes" id="UP000320766">
    <property type="component" value="Unassembled WGS sequence"/>
</dbReference>
<dbReference type="SFLD" id="SFLDS00001">
    <property type="entry name" value="Enolase"/>
    <property type="match status" value="1"/>
</dbReference>
<evidence type="ECO:0000256" key="1">
    <source>
        <dbReference type="ARBA" id="ARBA00005031"/>
    </source>
</evidence>
<dbReference type="PROSITE" id="PS00164">
    <property type="entry name" value="ENOLASE"/>
    <property type="match status" value="1"/>
</dbReference>
<dbReference type="InterPro" id="IPR020810">
    <property type="entry name" value="Enolase_C"/>
</dbReference>
<evidence type="ECO:0000313" key="12">
    <source>
        <dbReference type="EMBL" id="RZN72259.1"/>
    </source>
</evidence>
<evidence type="ECO:0000256" key="2">
    <source>
        <dbReference type="ARBA" id="ARBA00009604"/>
    </source>
</evidence>
<feature type="binding site" evidence="8">
    <location>
        <position position="307"/>
    </location>
    <ligand>
        <name>substrate</name>
    </ligand>
</feature>
<dbReference type="SUPFAM" id="SSF51604">
    <property type="entry name" value="Enolase C-terminal domain-like"/>
    <property type="match status" value="1"/>
</dbReference>
<dbReference type="AlphaFoldDB" id="A0A520KYH9"/>
<feature type="binding site" evidence="6">
    <location>
        <position position="383"/>
    </location>
    <ligand>
        <name>(2R)-2-phosphoglycerate</name>
        <dbReference type="ChEBI" id="CHEBI:58289"/>
    </ligand>
</feature>
<feature type="binding site" evidence="6 9">
    <location>
        <position position="307"/>
    </location>
    <ligand>
        <name>Mg(2+)</name>
        <dbReference type="ChEBI" id="CHEBI:18420"/>
    </ligand>
</feature>
<organism evidence="12 13">
    <name type="scientific">Candidatus Methanolliviera hydrocarbonicum</name>
    <dbReference type="NCBI Taxonomy" id="2491085"/>
    <lineage>
        <taxon>Archaea</taxon>
        <taxon>Methanobacteriati</taxon>
        <taxon>Methanobacteriota</taxon>
        <taxon>Candidatus Methanoliparia</taxon>
        <taxon>Candidatus Methanoliparales</taxon>
        <taxon>Candidatus Methanollivieraceae</taxon>
        <taxon>Candidatus Methanolliviera</taxon>
    </lineage>
</organism>
<feature type="domain" description="Enolase C-terminal TIM barrel" evidence="10">
    <location>
        <begin position="137"/>
        <end position="417"/>
    </location>
</feature>
<dbReference type="HAMAP" id="MF_00318">
    <property type="entry name" value="Enolase"/>
    <property type="match status" value="1"/>
</dbReference>
<dbReference type="PRINTS" id="PR00148">
    <property type="entry name" value="ENOLASE"/>
</dbReference>
<keyword evidence="4 6" id="KW-0324">Glycolysis</keyword>
<dbReference type="GO" id="GO:0006096">
    <property type="term" value="P:glycolytic process"/>
    <property type="evidence" value="ECO:0007669"/>
    <property type="project" value="UniProtKB-UniRule"/>
</dbReference>
<dbReference type="PANTHER" id="PTHR11902">
    <property type="entry name" value="ENOLASE"/>
    <property type="match status" value="1"/>
</dbReference>
<feature type="binding site" evidence="6 9">
    <location>
        <position position="239"/>
    </location>
    <ligand>
        <name>Mg(2+)</name>
        <dbReference type="ChEBI" id="CHEBI:18420"/>
    </ligand>
</feature>
<dbReference type="GO" id="GO:0004634">
    <property type="term" value="F:phosphopyruvate hydratase activity"/>
    <property type="evidence" value="ECO:0007669"/>
    <property type="project" value="UniProtKB-UniRule"/>
</dbReference>